<gene>
    <name evidence="1" type="ORF">ABT39_MTgene541</name>
</gene>
<comment type="caution">
    <text evidence="1">The sequence shown here is derived from an EMBL/GenBank/DDBJ whole genome shotgun (WGS) entry which is preliminary data.</text>
</comment>
<proteinExistence type="predicted"/>
<organism evidence="1">
    <name type="scientific">Picea glauca</name>
    <name type="common">White spruce</name>
    <name type="synonym">Pinus glauca</name>
    <dbReference type="NCBI Taxonomy" id="3330"/>
    <lineage>
        <taxon>Eukaryota</taxon>
        <taxon>Viridiplantae</taxon>
        <taxon>Streptophyta</taxon>
        <taxon>Embryophyta</taxon>
        <taxon>Tracheophyta</taxon>
        <taxon>Spermatophyta</taxon>
        <taxon>Pinopsida</taxon>
        <taxon>Pinidae</taxon>
        <taxon>Conifers I</taxon>
        <taxon>Pinales</taxon>
        <taxon>Pinaceae</taxon>
        <taxon>Picea</taxon>
    </lineage>
</organism>
<evidence type="ECO:0000313" key="1">
    <source>
        <dbReference type="EMBL" id="KUM50697.1"/>
    </source>
</evidence>
<dbReference type="EMBL" id="LKAM01000001">
    <property type="protein sequence ID" value="KUM50697.1"/>
    <property type="molecule type" value="Genomic_DNA"/>
</dbReference>
<sequence length="60" mass="6547">MSALITCCGSSPAKRSDELTQADLFRVEAVPDYEIAAFLATVTAPEEYDRKQTCCACRIS</sequence>
<dbReference type="AlphaFoldDB" id="A0A101M4H1"/>
<name>A0A101M4H1_PICGL</name>
<accession>A0A101M4H1</accession>
<geneLocation type="mitochondrion" evidence="1"/>
<reference evidence="1" key="1">
    <citation type="journal article" date="2015" name="Genome Biol. Evol.">
        <title>Organellar Genomes of White Spruce (Picea glauca): Assembly and Annotation.</title>
        <authorList>
            <person name="Jackman S.D."/>
            <person name="Warren R.L."/>
            <person name="Gibb E.A."/>
            <person name="Vandervalk B.P."/>
            <person name="Mohamadi H."/>
            <person name="Chu J."/>
            <person name="Raymond A."/>
            <person name="Pleasance S."/>
            <person name="Coope R."/>
            <person name="Wildung M.R."/>
            <person name="Ritland C.E."/>
            <person name="Bousquet J."/>
            <person name="Jones S.J."/>
            <person name="Bohlmann J."/>
            <person name="Birol I."/>
        </authorList>
    </citation>
    <scope>NUCLEOTIDE SEQUENCE [LARGE SCALE GENOMIC DNA]</scope>
    <source>
        <tissue evidence="1">Flushing bud</tissue>
    </source>
</reference>
<keyword evidence="1" id="KW-0496">Mitochondrion</keyword>
<protein>
    <submittedName>
        <fullName evidence="1">Uncharacterized protein</fullName>
    </submittedName>
</protein>